<feature type="compositionally biased region" description="Polar residues" evidence="1">
    <location>
        <begin position="104"/>
        <end position="123"/>
    </location>
</feature>
<feature type="compositionally biased region" description="Basic and acidic residues" evidence="1">
    <location>
        <begin position="125"/>
        <end position="138"/>
    </location>
</feature>
<proteinExistence type="predicted"/>
<organism evidence="2 3">
    <name type="scientific">Liparis tanakae</name>
    <name type="common">Tanaka's snailfish</name>
    <dbReference type="NCBI Taxonomy" id="230148"/>
    <lineage>
        <taxon>Eukaryota</taxon>
        <taxon>Metazoa</taxon>
        <taxon>Chordata</taxon>
        <taxon>Craniata</taxon>
        <taxon>Vertebrata</taxon>
        <taxon>Euteleostomi</taxon>
        <taxon>Actinopterygii</taxon>
        <taxon>Neopterygii</taxon>
        <taxon>Teleostei</taxon>
        <taxon>Neoteleostei</taxon>
        <taxon>Acanthomorphata</taxon>
        <taxon>Eupercaria</taxon>
        <taxon>Perciformes</taxon>
        <taxon>Cottioidei</taxon>
        <taxon>Cottales</taxon>
        <taxon>Liparidae</taxon>
        <taxon>Liparis</taxon>
    </lineage>
</organism>
<feature type="region of interest" description="Disordered" evidence="1">
    <location>
        <begin position="103"/>
        <end position="159"/>
    </location>
</feature>
<dbReference type="AlphaFoldDB" id="A0A4Z2JAH6"/>
<sequence length="159" mass="17580">MWAMQMRPERPERIPLNQSEADLVHRDHRTFEEPQGPGLGTGTWTERSHRDPDWAQGRGLRGVTGTRTERSHRDPDWAQGPGLGASSRSALCHVAITALLAANFSPTNSTAASYQLLGPQTRNRPGRDRAESRTESRSEPNPNGTERLVSPELHEANGV</sequence>
<accession>A0A4Z2JAH6</accession>
<keyword evidence="3" id="KW-1185">Reference proteome</keyword>
<evidence type="ECO:0000313" key="2">
    <source>
        <dbReference type="EMBL" id="TNN87345.1"/>
    </source>
</evidence>
<protein>
    <submittedName>
        <fullName evidence="2">Uncharacterized protein</fullName>
    </submittedName>
</protein>
<name>A0A4Z2JAH6_9TELE</name>
<evidence type="ECO:0000313" key="3">
    <source>
        <dbReference type="Proteomes" id="UP000314294"/>
    </source>
</evidence>
<gene>
    <name evidence="2" type="ORF">EYF80_002546</name>
</gene>
<evidence type="ECO:0000256" key="1">
    <source>
        <dbReference type="SAM" id="MobiDB-lite"/>
    </source>
</evidence>
<comment type="caution">
    <text evidence="2">The sequence shown here is derived from an EMBL/GenBank/DDBJ whole genome shotgun (WGS) entry which is preliminary data.</text>
</comment>
<feature type="region of interest" description="Disordered" evidence="1">
    <location>
        <begin position="1"/>
        <end position="20"/>
    </location>
</feature>
<feature type="region of interest" description="Disordered" evidence="1">
    <location>
        <begin position="25"/>
        <end position="86"/>
    </location>
</feature>
<reference evidence="2 3" key="1">
    <citation type="submission" date="2019-03" db="EMBL/GenBank/DDBJ databases">
        <title>First draft genome of Liparis tanakae, snailfish: a comprehensive survey of snailfish specific genes.</title>
        <authorList>
            <person name="Kim W."/>
            <person name="Song I."/>
            <person name="Jeong J.-H."/>
            <person name="Kim D."/>
            <person name="Kim S."/>
            <person name="Ryu S."/>
            <person name="Song J.Y."/>
            <person name="Lee S.K."/>
        </authorList>
    </citation>
    <scope>NUCLEOTIDE SEQUENCE [LARGE SCALE GENOMIC DNA]</scope>
    <source>
        <tissue evidence="2">Muscle</tissue>
    </source>
</reference>
<dbReference type="EMBL" id="SRLO01000011">
    <property type="protein sequence ID" value="TNN87345.1"/>
    <property type="molecule type" value="Genomic_DNA"/>
</dbReference>
<dbReference type="Proteomes" id="UP000314294">
    <property type="component" value="Unassembled WGS sequence"/>
</dbReference>
<feature type="compositionally biased region" description="Low complexity" evidence="1">
    <location>
        <begin position="57"/>
        <end position="66"/>
    </location>
</feature>
<feature type="compositionally biased region" description="Basic and acidic residues" evidence="1">
    <location>
        <begin position="67"/>
        <end position="76"/>
    </location>
</feature>